<dbReference type="SUPFAM" id="SSF51735">
    <property type="entry name" value="NAD(P)-binding Rossmann-fold domains"/>
    <property type="match status" value="1"/>
</dbReference>
<dbReference type="GO" id="GO:0000166">
    <property type="term" value="F:nucleotide binding"/>
    <property type="evidence" value="ECO:0007669"/>
    <property type="project" value="InterPro"/>
</dbReference>
<dbReference type="STRING" id="661478.OP10G_4620"/>
<keyword evidence="4" id="KW-1185">Reference proteome</keyword>
<dbReference type="eggNOG" id="COG0673">
    <property type="taxonomic scope" value="Bacteria"/>
</dbReference>
<proteinExistence type="predicted"/>
<dbReference type="Pfam" id="PF22725">
    <property type="entry name" value="GFO_IDH_MocA_C3"/>
    <property type="match status" value="1"/>
</dbReference>
<dbReference type="Pfam" id="PF01408">
    <property type="entry name" value="GFO_IDH_MocA"/>
    <property type="match status" value="1"/>
</dbReference>
<protein>
    <submittedName>
        <fullName evidence="3">Oxidoreductase</fullName>
    </submittedName>
</protein>
<dbReference type="Gene3D" id="3.30.360.10">
    <property type="entry name" value="Dihydrodipicolinate Reductase, domain 2"/>
    <property type="match status" value="1"/>
</dbReference>
<dbReference type="Proteomes" id="UP000027982">
    <property type="component" value="Chromosome"/>
</dbReference>
<evidence type="ECO:0000259" key="1">
    <source>
        <dbReference type="Pfam" id="PF01408"/>
    </source>
</evidence>
<organism evidence="3 4">
    <name type="scientific">Fimbriimonas ginsengisoli Gsoil 348</name>
    <dbReference type="NCBI Taxonomy" id="661478"/>
    <lineage>
        <taxon>Bacteria</taxon>
        <taxon>Bacillati</taxon>
        <taxon>Armatimonadota</taxon>
        <taxon>Fimbriimonadia</taxon>
        <taxon>Fimbriimonadales</taxon>
        <taxon>Fimbriimonadaceae</taxon>
        <taxon>Fimbriimonas</taxon>
    </lineage>
</organism>
<feature type="domain" description="Gfo/Idh/MocA-like oxidoreductase N-terminal" evidence="1">
    <location>
        <begin position="3"/>
        <end position="120"/>
    </location>
</feature>
<accession>A0A068NWU5</accession>
<dbReference type="InterPro" id="IPR055170">
    <property type="entry name" value="GFO_IDH_MocA-like_dom"/>
</dbReference>
<dbReference type="InterPro" id="IPR000683">
    <property type="entry name" value="Gfo/Idh/MocA-like_OxRdtase_N"/>
</dbReference>
<evidence type="ECO:0000313" key="3">
    <source>
        <dbReference type="EMBL" id="AIE87988.1"/>
    </source>
</evidence>
<dbReference type="KEGG" id="fgi:OP10G_4620"/>
<dbReference type="InterPro" id="IPR051317">
    <property type="entry name" value="Gfo/Idh/MocA_oxidoreduct"/>
</dbReference>
<evidence type="ECO:0000259" key="2">
    <source>
        <dbReference type="Pfam" id="PF22725"/>
    </source>
</evidence>
<name>A0A068NWU5_FIMGI</name>
<dbReference type="SUPFAM" id="SSF55347">
    <property type="entry name" value="Glyceraldehyde-3-phosphate dehydrogenase-like, C-terminal domain"/>
    <property type="match status" value="1"/>
</dbReference>
<dbReference type="HOGENOM" id="CLU_023194_1_4_0"/>
<gene>
    <name evidence="3" type="ORF">OP10G_4620</name>
</gene>
<dbReference type="InterPro" id="IPR036291">
    <property type="entry name" value="NAD(P)-bd_dom_sf"/>
</dbReference>
<dbReference type="OrthoDB" id="9815825at2"/>
<dbReference type="RefSeq" id="WP_025228141.1">
    <property type="nucleotide sequence ID" value="NZ_CP007139.1"/>
</dbReference>
<dbReference type="PANTHER" id="PTHR43708:SF4">
    <property type="entry name" value="OXIDOREDUCTASE YCEM-RELATED"/>
    <property type="match status" value="1"/>
</dbReference>
<reference evidence="3 4" key="1">
    <citation type="journal article" date="2014" name="PLoS ONE">
        <title>The first complete genome sequence of the class fimbriimonadia in the phylum armatimonadetes.</title>
        <authorList>
            <person name="Hu Z.Y."/>
            <person name="Wang Y.Z."/>
            <person name="Im W.T."/>
            <person name="Wang S.Y."/>
            <person name="Zhao G.P."/>
            <person name="Zheng H.J."/>
            <person name="Quan Z.X."/>
        </authorList>
    </citation>
    <scope>NUCLEOTIDE SEQUENCE [LARGE SCALE GENOMIC DNA]</scope>
    <source>
        <strain evidence="3">Gsoil 348</strain>
    </source>
</reference>
<evidence type="ECO:0000313" key="4">
    <source>
        <dbReference type="Proteomes" id="UP000027982"/>
    </source>
</evidence>
<feature type="domain" description="GFO/IDH/MocA-like oxidoreductase" evidence="2">
    <location>
        <begin position="129"/>
        <end position="262"/>
    </location>
</feature>
<dbReference type="AlphaFoldDB" id="A0A068NWU5"/>
<sequence length="340" mass="36947">MARVGVMGCGAVAEFGHLPAIVGTPGLELVALFDPSASRVNAMSERFGGTPFTDPGAFFAAKPEAIVVASPAGTHLENVLAAAERGIHVLCEKPLAMNDDDAQTMIDAMASAGKMLFTGFVYRFSPVALQIKKWVEEEIAGDIRSLRLIYDWDLHGQWEQTSDGKWIESPRWRGRMLEGGPMVDCGVHQIDLARWWLGGEVLRYDVAAAWVSDYEAPDHVYLHMDHEGGAHTMVEMSFTYGHTAAEPAPIFTYDLIGTGGVIHFNRDGWRLDVRHGQGTLVAPGASEKNFPGMYAAFSEALRTGEPGMMPSGRDGLVATRIARTATETVSARRSSSMNPH</sequence>
<dbReference type="EMBL" id="CP007139">
    <property type="protein sequence ID" value="AIE87988.1"/>
    <property type="molecule type" value="Genomic_DNA"/>
</dbReference>
<dbReference type="Gene3D" id="3.40.50.720">
    <property type="entry name" value="NAD(P)-binding Rossmann-like Domain"/>
    <property type="match status" value="1"/>
</dbReference>
<dbReference type="PANTHER" id="PTHR43708">
    <property type="entry name" value="CONSERVED EXPRESSED OXIDOREDUCTASE (EUROFUNG)"/>
    <property type="match status" value="1"/>
</dbReference>